<evidence type="ECO:0000313" key="3">
    <source>
        <dbReference type="EMBL" id="MEL3973333.1"/>
    </source>
</evidence>
<name>A0ABU9KBD2_9BACI</name>
<keyword evidence="1" id="KW-0472">Membrane</keyword>
<dbReference type="RefSeq" id="WP_341984554.1">
    <property type="nucleotide sequence ID" value="NZ_JBBYAF010000026.1"/>
</dbReference>
<organism evidence="3 4">
    <name type="scientific">Rossellomorea oryzaecorticis</name>
    <dbReference type="NCBI Taxonomy" id="1396505"/>
    <lineage>
        <taxon>Bacteria</taxon>
        <taxon>Bacillati</taxon>
        <taxon>Bacillota</taxon>
        <taxon>Bacilli</taxon>
        <taxon>Bacillales</taxon>
        <taxon>Bacillaceae</taxon>
        <taxon>Rossellomorea</taxon>
    </lineage>
</organism>
<keyword evidence="1" id="KW-1133">Transmembrane helix</keyword>
<dbReference type="EMBL" id="JBBYAF010000026">
    <property type="protein sequence ID" value="MEL3973333.1"/>
    <property type="molecule type" value="Genomic_DNA"/>
</dbReference>
<dbReference type="InterPro" id="IPR012867">
    <property type="entry name" value="DUF1648"/>
</dbReference>
<evidence type="ECO:0000256" key="1">
    <source>
        <dbReference type="SAM" id="Phobius"/>
    </source>
</evidence>
<feature type="domain" description="DUF1648" evidence="2">
    <location>
        <begin position="27"/>
        <end position="71"/>
    </location>
</feature>
<feature type="transmembrane region" description="Helical" evidence="1">
    <location>
        <begin position="142"/>
        <end position="160"/>
    </location>
</feature>
<feature type="transmembrane region" description="Helical" evidence="1">
    <location>
        <begin position="21"/>
        <end position="39"/>
    </location>
</feature>
<evidence type="ECO:0000313" key="4">
    <source>
        <dbReference type="Proteomes" id="UP001389717"/>
    </source>
</evidence>
<protein>
    <submittedName>
        <fullName evidence="3">DUF1648 domain-containing protein</fullName>
    </submittedName>
</protein>
<feature type="transmembrane region" description="Helical" evidence="1">
    <location>
        <begin position="116"/>
        <end position="136"/>
    </location>
</feature>
<gene>
    <name evidence="3" type="ORF">AAEO50_13680</name>
</gene>
<comment type="caution">
    <text evidence="3">The sequence shown here is derived from an EMBL/GenBank/DDBJ whole genome shotgun (WGS) entry which is preliminary data.</text>
</comment>
<evidence type="ECO:0000259" key="2">
    <source>
        <dbReference type="Pfam" id="PF07853"/>
    </source>
</evidence>
<keyword evidence="1" id="KW-0812">Transmembrane</keyword>
<dbReference type="Proteomes" id="UP001389717">
    <property type="component" value="Unassembled WGS sequence"/>
</dbReference>
<proteinExistence type="predicted"/>
<feature type="transmembrane region" description="Helical" evidence="1">
    <location>
        <begin position="64"/>
        <end position="81"/>
    </location>
</feature>
<accession>A0ABU9KBD2</accession>
<reference evidence="3 4" key="1">
    <citation type="submission" date="2024-04" db="EMBL/GenBank/DDBJ databases">
        <title>Bacillus oryzaecorticis sp. nov., a moderately halophilic bacterium isolated from rice husks.</title>
        <authorList>
            <person name="Zhu H.-S."/>
        </authorList>
    </citation>
    <scope>NUCLEOTIDE SEQUENCE [LARGE SCALE GENOMIC DNA]</scope>
    <source>
        <strain evidence="3 4">ZC255</strain>
    </source>
</reference>
<dbReference type="Pfam" id="PF07853">
    <property type="entry name" value="DUF1648"/>
    <property type="match status" value="1"/>
</dbReference>
<sequence length="166" mass="19167">MAKIRPKIKLAKTKAEWLWDVAGYSIYIGSIIILIYNWGELPAEVPAHYNALGEVDRWGSKMELLILPVIGAFLAVFMQIIERFPETHNYPDRLNEENAEKFYLQSRKMINSSKNICLIIFSLVLYESISIALGWWNGFGAWFMPVMLLSVFIPIIAGIMKQRKIR</sequence>
<keyword evidence="4" id="KW-1185">Reference proteome</keyword>